<feature type="domain" description="Helicase ATP-binding" evidence="18">
    <location>
        <begin position="97"/>
        <end position="216"/>
    </location>
</feature>
<reference evidence="20" key="1">
    <citation type="submission" date="2013-04" db="EMBL/GenBank/DDBJ databases">
        <authorList>
            <person name="Qu J."/>
            <person name="Murali S.C."/>
            <person name="Bandaranaike D."/>
            <person name="Bellair M."/>
            <person name="Blankenburg K."/>
            <person name="Chao H."/>
            <person name="Dinh H."/>
            <person name="Doddapaneni H."/>
            <person name="Downs B."/>
            <person name="Dugan-Rocha S."/>
            <person name="Elkadiri S."/>
            <person name="Gnanaolivu R.D."/>
            <person name="Hernandez B."/>
            <person name="Javaid M."/>
            <person name="Jayaseelan J.C."/>
            <person name="Lee S."/>
            <person name="Li M."/>
            <person name="Ming W."/>
            <person name="Munidasa M."/>
            <person name="Muniz J."/>
            <person name="Nguyen L."/>
            <person name="Ongeri F."/>
            <person name="Osuji N."/>
            <person name="Pu L.-L."/>
            <person name="Puazo M."/>
            <person name="Qu C."/>
            <person name="Quiroz J."/>
            <person name="Raj R."/>
            <person name="Weissenberger G."/>
            <person name="Xin Y."/>
            <person name="Zou X."/>
            <person name="Han Y."/>
            <person name="Richards S."/>
            <person name="Worley K."/>
            <person name="Muzny D."/>
            <person name="Gibbs R."/>
        </authorList>
    </citation>
    <scope>NUCLEOTIDE SEQUENCE</scope>
    <source>
        <strain evidence="20">Sampled in the wild</strain>
    </source>
</reference>
<keyword evidence="7 15" id="KW-0347">Helicase</keyword>
<evidence type="ECO:0000256" key="8">
    <source>
        <dbReference type="ARBA" id="ARBA00022833"/>
    </source>
</evidence>
<dbReference type="Pfam" id="PF00271">
    <property type="entry name" value="Helicase_C"/>
    <property type="match status" value="1"/>
</dbReference>
<evidence type="ECO:0000259" key="19">
    <source>
        <dbReference type="PROSITE" id="PS51194"/>
    </source>
</evidence>
<evidence type="ECO:0000313" key="21">
    <source>
        <dbReference type="Proteomes" id="UP000792457"/>
    </source>
</evidence>
<dbReference type="InterPro" id="IPR032284">
    <property type="entry name" value="RecQ_Zn-bd"/>
</dbReference>
<reference evidence="20" key="2">
    <citation type="submission" date="2017-10" db="EMBL/GenBank/DDBJ databases">
        <title>Ladona fulva Genome sequencing and assembly.</title>
        <authorList>
            <person name="Murali S."/>
            <person name="Richards S."/>
            <person name="Bandaranaike D."/>
            <person name="Bellair M."/>
            <person name="Blankenburg K."/>
            <person name="Chao H."/>
            <person name="Dinh H."/>
            <person name="Doddapaneni H."/>
            <person name="Dugan-Rocha S."/>
            <person name="Elkadiri S."/>
            <person name="Gnanaolivu R."/>
            <person name="Hernandez B."/>
            <person name="Skinner E."/>
            <person name="Javaid M."/>
            <person name="Lee S."/>
            <person name="Li M."/>
            <person name="Ming W."/>
            <person name="Munidasa M."/>
            <person name="Muniz J."/>
            <person name="Nguyen L."/>
            <person name="Hughes D."/>
            <person name="Osuji N."/>
            <person name="Pu L.-L."/>
            <person name="Puazo M."/>
            <person name="Qu C."/>
            <person name="Quiroz J."/>
            <person name="Raj R."/>
            <person name="Weissenberger G."/>
            <person name="Xin Y."/>
            <person name="Zou X."/>
            <person name="Han Y."/>
            <person name="Worley K."/>
            <person name="Muzny D."/>
            <person name="Gibbs R."/>
        </authorList>
    </citation>
    <scope>NUCLEOTIDE SEQUENCE</scope>
    <source>
        <strain evidence="20">Sampled in the wild</strain>
    </source>
</reference>
<dbReference type="InterPro" id="IPR001650">
    <property type="entry name" value="Helicase_C-like"/>
</dbReference>
<feature type="compositionally biased region" description="Low complexity" evidence="17">
    <location>
        <begin position="560"/>
        <end position="599"/>
    </location>
</feature>
<dbReference type="GO" id="GO:0043138">
    <property type="term" value="F:3'-5' DNA helicase activity"/>
    <property type="evidence" value="ECO:0007669"/>
    <property type="project" value="UniProtKB-EC"/>
</dbReference>
<dbReference type="SMART" id="SM00490">
    <property type="entry name" value="HELICc"/>
    <property type="match status" value="1"/>
</dbReference>
<keyword evidence="16" id="KW-0175">Coiled coil</keyword>
<evidence type="ECO:0000256" key="12">
    <source>
        <dbReference type="ARBA" id="ARBA00023242"/>
    </source>
</evidence>
<proteinExistence type="inferred from homology"/>
<evidence type="ECO:0000256" key="16">
    <source>
        <dbReference type="SAM" id="Coils"/>
    </source>
</evidence>
<dbReference type="AlphaFoldDB" id="A0A8K0JSI6"/>
<dbReference type="GO" id="GO:0016787">
    <property type="term" value="F:hydrolase activity"/>
    <property type="evidence" value="ECO:0007669"/>
    <property type="project" value="UniProtKB-KW"/>
</dbReference>
<dbReference type="InterPro" id="IPR027417">
    <property type="entry name" value="P-loop_NTPase"/>
</dbReference>
<comment type="caution">
    <text evidence="20">The sequence shown here is derived from an EMBL/GenBank/DDBJ whole genome shotgun (WGS) entry which is preliminary data.</text>
</comment>
<dbReference type="Pfam" id="PF16124">
    <property type="entry name" value="RecQ_Zn_bind"/>
    <property type="match status" value="1"/>
</dbReference>
<keyword evidence="12 15" id="KW-0539">Nucleus</keyword>
<keyword evidence="9 15" id="KW-0067">ATP-binding</keyword>
<keyword evidence="4" id="KW-0479">Metal-binding</keyword>
<evidence type="ECO:0000256" key="13">
    <source>
        <dbReference type="ARBA" id="ARBA00034617"/>
    </source>
</evidence>
<evidence type="ECO:0000256" key="11">
    <source>
        <dbReference type="ARBA" id="ARBA00023235"/>
    </source>
</evidence>
<dbReference type="PANTHER" id="PTHR13710:SF105">
    <property type="entry name" value="ATP-DEPENDENT DNA HELICASE Q1"/>
    <property type="match status" value="1"/>
</dbReference>
<evidence type="ECO:0000256" key="4">
    <source>
        <dbReference type="ARBA" id="ARBA00022723"/>
    </source>
</evidence>
<dbReference type="Proteomes" id="UP000792457">
    <property type="component" value="Unassembled WGS sequence"/>
</dbReference>
<evidence type="ECO:0000259" key="18">
    <source>
        <dbReference type="PROSITE" id="PS51192"/>
    </source>
</evidence>
<evidence type="ECO:0000256" key="14">
    <source>
        <dbReference type="ARBA" id="ARBA00049360"/>
    </source>
</evidence>
<dbReference type="InterPro" id="IPR036388">
    <property type="entry name" value="WH-like_DNA-bd_sf"/>
</dbReference>
<dbReference type="InterPro" id="IPR014001">
    <property type="entry name" value="Helicase_ATP-bd"/>
</dbReference>
<dbReference type="GO" id="GO:0003677">
    <property type="term" value="F:DNA binding"/>
    <property type="evidence" value="ECO:0007669"/>
    <property type="project" value="UniProtKB-KW"/>
</dbReference>
<dbReference type="NCBIfam" id="TIGR00614">
    <property type="entry name" value="recQ_fam"/>
    <property type="match status" value="1"/>
</dbReference>
<dbReference type="Pfam" id="PF00270">
    <property type="entry name" value="DEAD"/>
    <property type="match status" value="1"/>
</dbReference>
<dbReference type="InterPro" id="IPR004589">
    <property type="entry name" value="DNA_helicase_ATP-dep_RecQ"/>
</dbReference>
<keyword evidence="8" id="KW-0862">Zinc</keyword>
<comment type="cofactor">
    <cofactor evidence="1">
        <name>Zn(2+)</name>
        <dbReference type="ChEBI" id="CHEBI:29105"/>
    </cofactor>
</comment>
<evidence type="ECO:0000256" key="15">
    <source>
        <dbReference type="RuleBase" id="RU364117"/>
    </source>
</evidence>
<organism evidence="20 21">
    <name type="scientific">Ladona fulva</name>
    <name type="common">Scarce chaser dragonfly</name>
    <name type="synonym">Libellula fulva</name>
    <dbReference type="NCBI Taxonomy" id="123851"/>
    <lineage>
        <taxon>Eukaryota</taxon>
        <taxon>Metazoa</taxon>
        <taxon>Ecdysozoa</taxon>
        <taxon>Arthropoda</taxon>
        <taxon>Hexapoda</taxon>
        <taxon>Insecta</taxon>
        <taxon>Pterygota</taxon>
        <taxon>Palaeoptera</taxon>
        <taxon>Odonata</taxon>
        <taxon>Epiprocta</taxon>
        <taxon>Anisoptera</taxon>
        <taxon>Libelluloidea</taxon>
        <taxon>Libellulidae</taxon>
        <taxon>Ladona</taxon>
    </lineage>
</organism>
<dbReference type="SUPFAM" id="SSF52540">
    <property type="entry name" value="P-loop containing nucleoside triphosphate hydrolases"/>
    <property type="match status" value="2"/>
</dbReference>
<dbReference type="PROSITE" id="PS51194">
    <property type="entry name" value="HELICASE_CTER"/>
    <property type="match status" value="1"/>
</dbReference>
<evidence type="ECO:0000256" key="17">
    <source>
        <dbReference type="SAM" id="MobiDB-lite"/>
    </source>
</evidence>
<dbReference type="GO" id="GO:0009378">
    <property type="term" value="F:four-way junction helicase activity"/>
    <property type="evidence" value="ECO:0007669"/>
    <property type="project" value="TreeGrafter"/>
</dbReference>
<comment type="catalytic activity">
    <reaction evidence="14 15">
        <text>ATP + H2O = ADP + phosphate + H(+)</text>
        <dbReference type="Rhea" id="RHEA:13065"/>
        <dbReference type="ChEBI" id="CHEBI:15377"/>
        <dbReference type="ChEBI" id="CHEBI:15378"/>
        <dbReference type="ChEBI" id="CHEBI:30616"/>
        <dbReference type="ChEBI" id="CHEBI:43474"/>
        <dbReference type="ChEBI" id="CHEBI:456216"/>
    </reaction>
</comment>
<sequence length="658" mass="73698">MSTKSNCVLEDEEEAELKSIEAELKSVESQISALNDRKEFLLKRKEKLKDLALLKKSEKLANRNWDSTDFPWYKRAKEVLKNIFKLDEFRPYQLPTINATMSGEDVILIMPTGGGKSLCYQLPALLSTGFTLVVSPLVSLMEDQLLALKELGIPAGMFSANTSNEESTSLQKYNNYNFLGVLKSIFHDVPIIGLTATSTIKVTIDVQKILDIQGCLVLKSSFNRPNLYYEVRQKPATHKECVDEIEKLLKKRYQGQSGIIYTTSIKDTEELMGDLRARGLRLGCYHANLPAELRSKVHHKWINGDYQAVVATIAFGLGIDKPDVRYIIHHSISKSMENFYQESGRAGRDGLPADCIVYYRFADVFRLSTMVFTQQTGIENLYGIVDYSLDVSRCRRSMIALHFGEQWESTDCDKMCDHCRVPNVPRRVNVAGHCRNLYKIISQATGLDIRVTGQKLVDAWLGKGATNLRLKDVSPPAFSREQAEAVVAYLLIEGYLKEDFHFTPYRPKANAALLESAEIVMEFPGKRIPEDTPSTKNDSVKASSSSKTLKTSNPQASNHLSNKTSLSSKRSSEGSNSKTVIKNSESPSSTKSSVSASIKTSEKSKVESSLKTSTVKSMSPKEKTLEVHSKEKTFEMTVEITVSSDEEEIQQVAKKRKI</sequence>
<evidence type="ECO:0000256" key="9">
    <source>
        <dbReference type="ARBA" id="ARBA00022840"/>
    </source>
</evidence>
<evidence type="ECO:0000256" key="1">
    <source>
        <dbReference type="ARBA" id="ARBA00001947"/>
    </source>
</evidence>
<evidence type="ECO:0000256" key="7">
    <source>
        <dbReference type="ARBA" id="ARBA00022806"/>
    </source>
</evidence>
<evidence type="ECO:0000256" key="2">
    <source>
        <dbReference type="ARBA" id="ARBA00004123"/>
    </source>
</evidence>
<dbReference type="InterPro" id="IPR011545">
    <property type="entry name" value="DEAD/DEAH_box_helicase_dom"/>
</dbReference>
<evidence type="ECO:0000256" key="6">
    <source>
        <dbReference type="ARBA" id="ARBA00022801"/>
    </source>
</evidence>
<dbReference type="OrthoDB" id="10261556at2759"/>
<feature type="non-terminal residue" evidence="20">
    <location>
        <position position="1"/>
    </location>
</feature>
<dbReference type="GO" id="GO:0046872">
    <property type="term" value="F:metal ion binding"/>
    <property type="evidence" value="ECO:0007669"/>
    <property type="project" value="UniProtKB-KW"/>
</dbReference>
<dbReference type="GO" id="GO:0000724">
    <property type="term" value="P:double-strand break repair via homologous recombination"/>
    <property type="evidence" value="ECO:0007669"/>
    <property type="project" value="TreeGrafter"/>
</dbReference>
<evidence type="ECO:0000313" key="20">
    <source>
        <dbReference type="EMBL" id="KAG8221890.1"/>
    </source>
</evidence>
<dbReference type="PROSITE" id="PS51192">
    <property type="entry name" value="HELICASE_ATP_BIND_1"/>
    <property type="match status" value="1"/>
</dbReference>
<feature type="domain" description="Helicase C-terminal" evidence="19">
    <location>
        <begin position="244"/>
        <end position="392"/>
    </location>
</feature>
<keyword evidence="10" id="KW-0238">DNA-binding</keyword>
<accession>A0A8K0JSI6</accession>
<feature type="compositionally biased region" description="Low complexity" evidence="17">
    <location>
        <begin position="534"/>
        <end position="552"/>
    </location>
</feature>
<evidence type="ECO:0000256" key="5">
    <source>
        <dbReference type="ARBA" id="ARBA00022741"/>
    </source>
</evidence>
<dbReference type="SMART" id="SM00487">
    <property type="entry name" value="DEXDc"/>
    <property type="match status" value="1"/>
</dbReference>
<dbReference type="GO" id="GO:0005737">
    <property type="term" value="C:cytoplasm"/>
    <property type="evidence" value="ECO:0007669"/>
    <property type="project" value="TreeGrafter"/>
</dbReference>
<comment type="subcellular location">
    <subcellularLocation>
        <location evidence="2 15">Nucleus</location>
    </subcellularLocation>
</comment>
<evidence type="ECO:0000256" key="10">
    <source>
        <dbReference type="ARBA" id="ARBA00023125"/>
    </source>
</evidence>
<feature type="region of interest" description="Disordered" evidence="17">
    <location>
        <begin position="525"/>
        <end position="624"/>
    </location>
</feature>
<dbReference type="GO" id="GO:0005694">
    <property type="term" value="C:chromosome"/>
    <property type="evidence" value="ECO:0007669"/>
    <property type="project" value="TreeGrafter"/>
</dbReference>
<evidence type="ECO:0000256" key="3">
    <source>
        <dbReference type="ARBA" id="ARBA00005446"/>
    </source>
</evidence>
<name>A0A8K0JSI6_LADFU</name>
<keyword evidence="5 15" id="KW-0547">Nucleotide-binding</keyword>
<dbReference type="EMBL" id="KZ308116">
    <property type="protein sequence ID" value="KAG8221890.1"/>
    <property type="molecule type" value="Genomic_DNA"/>
</dbReference>
<comment type="similarity">
    <text evidence="3 15">Belongs to the helicase family. RecQ subfamily.</text>
</comment>
<gene>
    <name evidence="20" type="ORF">J437_LFUL006708</name>
</gene>
<dbReference type="Gene3D" id="3.40.50.300">
    <property type="entry name" value="P-loop containing nucleotide triphosphate hydrolases"/>
    <property type="match status" value="3"/>
</dbReference>
<keyword evidence="6 15" id="KW-0378">Hydrolase</keyword>
<dbReference type="EC" id="5.6.2.4" evidence="15"/>
<dbReference type="Gene3D" id="1.10.10.10">
    <property type="entry name" value="Winged helix-like DNA-binding domain superfamily/Winged helix DNA-binding domain"/>
    <property type="match status" value="1"/>
</dbReference>
<comment type="catalytic activity">
    <reaction evidence="13 15">
        <text>Couples ATP hydrolysis with the unwinding of duplex DNA by translocating in the 3'-5' direction.</text>
        <dbReference type="EC" id="5.6.2.4"/>
    </reaction>
</comment>
<dbReference type="FunFam" id="3.40.50.300:FF:000596">
    <property type="entry name" value="ATP-dependent DNA helicase"/>
    <property type="match status" value="1"/>
</dbReference>
<keyword evidence="21" id="KW-1185">Reference proteome</keyword>
<dbReference type="GO" id="GO:0005524">
    <property type="term" value="F:ATP binding"/>
    <property type="evidence" value="ECO:0007669"/>
    <property type="project" value="UniProtKB-KW"/>
</dbReference>
<dbReference type="GO" id="GO:0005634">
    <property type="term" value="C:nucleus"/>
    <property type="evidence" value="ECO:0007669"/>
    <property type="project" value="UniProtKB-SubCell"/>
</dbReference>
<dbReference type="PANTHER" id="PTHR13710">
    <property type="entry name" value="DNA HELICASE RECQ FAMILY MEMBER"/>
    <property type="match status" value="1"/>
</dbReference>
<feature type="coiled-coil region" evidence="16">
    <location>
        <begin position="10"/>
        <end position="51"/>
    </location>
</feature>
<protein>
    <recommendedName>
        <fullName evidence="15">ATP-dependent DNA helicase</fullName>
        <ecNumber evidence="15">5.6.2.4</ecNumber>
    </recommendedName>
</protein>
<dbReference type="CDD" id="cd18794">
    <property type="entry name" value="SF2_C_RecQ"/>
    <property type="match status" value="1"/>
</dbReference>
<keyword evidence="11" id="KW-0413">Isomerase</keyword>